<keyword evidence="4" id="KW-1185">Reference proteome</keyword>
<dbReference type="CDD" id="cd19102">
    <property type="entry name" value="AKR_unchar"/>
    <property type="match status" value="1"/>
</dbReference>
<dbReference type="PANTHER" id="PTHR43364:SF4">
    <property type="entry name" value="NAD(P)-LINKED OXIDOREDUCTASE SUPERFAMILY PROTEIN"/>
    <property type="match status" value="1"/>
</dbReference>
<comment type="caution">
    <text evidence="3">The sequence shown here is derived from an EMBL/GenBank/DDBJ whole genome shotgun (WGS) entry which is preliminary data.</text>
</comment>
<organism evidence="3 4">
    <name type="scientific">Rhodovastum atsumiense</name>
    <dbReference type="NCBI Taxonomy" id="504468"/>
    <lineage>
        <taxon>Bacteria</taxon>
        <taxon>Pseudomonadati</taxon>
        <taxon>Pseudomonadota</taxon>
        <taxon>Alphaproteobacteria</taxon>
        <taxon>Acetobacterales</taxon>
        <taxon>Acetobacteraceae</taxon>
        <taxon>Rhodovastum</taxon>
    </lineage>
</organism>
<dbReference type="EMBL" id="VWPK01000055">
    <property type="protein sequence ID" value="KAA5609236.1"/>
    <property type="molecule type" value="Genomic_DNA"/>
</dbReference>
<dbReference type="RefSeq" id="WP_150043984.1">
    <property type="nucleotide sequence ID" value="NZ_OW485601.1"/>
</dbReference>
<dbReference type="PANTHER" id="PTHR43364">
    <property type="entry name" value="NADH-SPECIFIC METHYLGLYOXAL REDUCTASE-RELATED"/>
    <property type="match status" value="1"/>
</dbReference>
<dbReference type="Gene3D" id="3.20.20.100">
    <property type="entry name" value="NADP-dependent oxidoreductase domain"/>
    <property type="match status" value="1"/>
</dbReference>
<evidence type="ECO:0000259" key="2">
    <source>
        <dbReference type="Pfam" id="PF00248"/>
    </source>
</evidence>
<feature type="domain" description="NADP-dependent oxidoreductase" evidence="2">
    <location>
        <begin position="24"/>
        <end position="327"/>
    </location>
</feature>
<dbReference type="Proteomes" id="UP000325255">
    <property type="component" value="Unassembled WGS sequence"/>
</dbReference>
<dbReference type="GO" id="GO:0005829">
    <property type="term" value="C:cytosol"/>
    <property type="evidence" value="ECO:0007669"/>
    <property type="project" value="TreeGrafter"/>
</dbReference>
<name>A0A5M6ILT3_9PROT</name>
<dbReference type="Pfam" id="PF00248">
    <property type="entry name" value="Aldo_ket_red"/>
    <property type="match status" value="1"/>
</dbReference>
<accession>A0A5M6ILT3</accession>
<keyword evidence="1" id="KW-0560">Oxidoreductase</keyword>
<proteinExistence type="predicted"/>
<dbReference type="OrthoDB" id="9773828at2"/>
<sequence>MDSSTTTPLPTRRFGRTDMAITRVGFGAWAIGGPDWAVGWGSQDDRDSVAAIRHAVSRGINWIDTAAVYGLGHSEEVVGEALAGIPASERPYVFTKGGLVWDEADRQAMPRRVGAAASLRREVDASLRRLGVERIDLYQMHWPANDGTALEDYWGTLLALKQEGKLRAVGLSNHDAAQLEAAERVGHVDTLQPPFSAIRRDVAAAELPWCEAHGTGVIVYSPMQAGLLTGRFSAARAQALPADDWRSRSPEFLGEKLTRNLALAEALRPIAQRHGATVPAVAVAWTLAWPAVSGAIVGARSAAQVDGWIGAATLTLTRQDLEEISAAITATGAGSGPSLPNT</sequence>
<dbReference type="SUPFAM" id="SSF51430">
    <property type="entry name" value="NAD(P)-linked oxidoreductase"/>
    <property type="match status" value="1"/>
</dbReference>
<protein>
    <submittedName>
        <fullName evidence="3">Aldo/keto reductase</fullName>
    </submittedName>
</protein>
<gene>
    <name evidence="3" type="ORF">F1189_24985</name>
</gene>
<evidence type="ECO:0000313" key="4">
    <source>
        <dbReference type="Proteomes" id="UP000325255"/>
    </source>
</evidence>
<dbReference type="InterPro" id="IPR023210">
    <property type="entry name" value="NADP_OxRdtase_dom"/>
</dbReference>
<reference evidence="3 4" key="1">
    <citation type="submission" date="2019-09" db="EMBL/GenBank/DDBJ databases">
        <title>Genome sequence of Rhodovastum atsumiense, a diverse member of the Acetobacteraceae family of non-sulfur purple photosynthetic bacteria.</title>
        <authorList>
            <person name="Meyer T."/>
            <person name="Kyndt J."/>
        </authorList>
    </citation>
    <scope>NUCLEOTIDE SEQUENCE [LARGE SCALE GENOMIC DNA]</scope>
    <source>
        <strain evidence="3 4">DSM 21279</strain>
    </source>
</reference>
<dbReference type="InterPro" id="IPR050523">
    <property type="entry name" value="AKR_Detox_Biosynth"/>
</dbReference>
<dbReference type="InterPro" id="IPR036812">
    <property type="entry name" value="NAD(P)_OxRdtase_dom_sf"/>
</dbReference>
<evidence type="ECO:0000256" key="1">
    <source>
        <dbReference type="ARBA" id="ARBA00023002"/>
    </source>
</evidence>
<dbReference type="AlphaFoldDB" id="A0A5M6ILT3"/>
<dbReference type="GO" id="GO:0016491">
    <property type="term" value="F:oxidoreductase activity"/>
    <property type="evidence" value="ECO:0007669"/>
    <property type="project" value="UniProtKB-KW"/>
</dbReference>
<evidence type="ECO:0000313" key="3">
    <source>
        <dbReference type="EMBL" id="KAA5609236.1"/>
    </source>
</evidence>